<accession>A0A183D1Y4</accession>
<evidence type="ECO:0000256" key="1">
    <source>
        <dbReference type="SAM" id="SignalP"/>
    </source>
</evidence>
<organism evidence="4">
    <name type="scientific">Gongylonema pulchrum</name>
    <dbReference type="NCBI Taxonomy" id="637853"/>
    <lineage>
        <taxon>Eukaryota</taxon>
        <taxon>Metazoa</taxon>
        <taxon>Ecdysozoa</taxon>
        <taxon>Nematoda</taxon>
        <taxon>Chromadorea</taxon>
        <taxon>Rhabditida</taxon>
        <taxon>Spirurina</taxon>
        <taxon>Spiruromorpha</taxon>
        <taxon>Spiruroidea</taxon>
        <taxon>Gongylonematidae</taxon>
        <taxon>Gongylonema</taxon>
    </lineage>
</organism>
<name>A0A183D1Y4_9BILA</name>
<evidence type="ECO:0000313" key="4">
    <source>
        <dbReference type="WBParaSite" id="GPUH_0000273001-mRNA-1"/>
    </source>
</evidence>
<gene>
    <name evidence="2" type="ORF">GPUH_LOCUS2724</name>
</gene>
<proteinExistence type="predicted"/>
<protein>
    <submittedName>
        <fullName evidence="4">Secreted protein</fullName>
    </submittedName>
</protein>
<keyword evidence="3" id="KW-1185">Reference proteome</keyword>
<dbReference type="WBParaSite" id="GPUH_0000273001-mRNA-1">
    <property type="protein sequence ID" value="GPUH_0000273001-mRNA-1"/>
    <property type="gene ID" value="GPUH_0000273001"/>
</dbReference>
<evidence type="ECO:0000313" key="3">
    <source>
        <dbReference type="Proteomes" id="UP000271098"/>
    </source>
</evidence>
<keyword evidence="1" id="KW-0732">Signal</keyword>
<dbReference type="AlphaFoldDB" id="A0A183D1Y4"/>
<reference evidence="2 3" key="2">
    <citation type="submission" date="2018-11" db="EMBL/GenBank/DDBJ databases">
        <authorList>
            <consortium name="Pathogen Informatics"/>
        </authorList>
    </citation>
    <scope>NUCLEOTIDE SEQUENCE [LARGE SCALE GENOMIC DNA]</scope>
</reference>
<feature type="signal peptide" evidence="1">
    <location>
        <begin position="1"/>
        <end position="19"/>
    </location>
</feature>
<reference evidence="4" key="1">
    <citation type="submission" date="2016-06" db="UniProtKB">
        <authorList>
            <consortium name="WormBaseParasite"/>
        </authorList>
    </citation>
    <scope>IDENTIFICATION</scope>
</reference>
<dbReference type="OrthoDB" id="5777959at2759"/>
<dbReference type="Proteomes" id="UP000271098">
    <property type="component" value="Unassembled WGS sequence"/>
</dbReference>
<dbReference type="EMBL" id="UYRT01004276">
    <property type="protein sequence ID" value="VDK36053.1"/>
    <property type="molecule type" value="Genomic_DNA"/>
</dbReference>
<feature type="chain" id="PRO_5043138545" evidence="1">
    <location>
        <begin position="20"/>
        <end position="99"/>
    </location>
</feature>
<sequence>MPRVAGPVTLMVALAPLLGETLLLVNSTMPLLPGMDVMSSSKYPHIGIIERVSRTELKWHRHRRQVIAGPVYEWHSYEIPYTIWGGDCKFYRYSFYYFQ</sequence>
<evidence type="ECO:0000313" key="2">
    <source>
        <dbReference type="EMBL" id="VDK36053.1"/>
    </source>
</evidence>